<gene>
    <name evidence="1" type="ORF">J2W49_004371</name>
</gene>
<proteinExistence type="predicted"/>
<dbReference type="InterPro" id="IPR010710">
    <property type="entry name" value="DUF1289"/>
</dbReference>
<dbReference type="Proteomes" id="UP001265700">
    <property type="component" value="Unassembled WGS sequence"/>
</dbReference>
<name>A0ABU1WSW9_9BURK</name>
<dbReference type="RefSeq" id="WP_310321056.1">
    <property type="nucleotide sequence ID" value="NZ_JAVDWU010000011.1"/>
</dbReference>
<reference evidence="1 2" key="1">
    <citation type="submission" date="2023-07" db="EMBL/GenBank/DDBJ databases">
        <title>Sorghum-associated microbial communities from plants grown in Nebraska, USA.</title>
        <authorList>
            <person name="Schachtman D."/>
        </authorList>
    </citation>
    <scope>NUCLEOTIDE SEQUENCE [LARGE SCALE GENOMIC DNA]</scope>
    <source>
        <strain evidence="1 2">4249</strain>
    </source>
</reference>
<accession>A0ABU1WSW9</accession>
<dbReference type="PANTHER" id="PTHR35175:SF2">
    <property type="entry name" value="DUF1289 DOMAIN-CONTAINING PROTEIN"/>
    <property type="match status" value="1"/>
</dbReference>
<organism evidence="1 2">
    <name type="scientific">Hydrogenophaga palleronii</name>
    <dbReference type="NCBI Taxonomy" id="65655"/>
    <lineage>
        <taxon>Bacteria</taxon>
        <taxon>Pseudomonadati</taxon>
        <taxon>Pseudomonadota</taxon>
        <taxon>Betaproteobacteria</taxon>
        <taxon>Burkholderiales</taxon>
        <taxon>Comamonadaceae</taxon>
        <taxon>Hydrogenophaga</taxon>
    </lineage>
</organism>
<evidence type="ECO:0000313" key="1">
    <source>
        <dbReference type="EMBL" id="MDR7152395.1"/>
    </source>
</evidence>
<comment type="caution">
    <text evidence="1">The sequence shown here is derived from an EMBL/GenBank/DDBJ whole genome shotgun (WGS) entry which is preliminary data.</text>
</comment>
<protein>
    <submittedName>
        <fullName evidence="1">Fe-S protein YdhL (DUF1289 family)</fullName>
    </submittedName>
</protein>
<dbReference type="Pfam" id="PF06945">
    <property type="entry name" value="DUF1289"/>
    <property type="match status" value="1"/>
</dbReference>
<dbReference type="EMBL" id="JAVDWU010000011">
    <property type="protein sequence ID" value="MDR7152395.1"/>
    <property type="molecule type" value="Genomic_DNA"/>
</dbReference>
<keyword evidence="2" id="KW-1185">Reference proteome</keyword>
<evidence type="ECO:0000313" key="2">
    <source>
        <dbReference type="Proteomes" id="UP001265700"/>
    </source>
</evidence>
<dbReference type="PANTHER" id="PTHR35175">
    <property type="entry name" value="DUF1289 DOMAIN-CONTAINING PROTEIN"/>
    <property type="match status" value="1"/>
</dbReference>
<sequence>MGEPAVNLRAARVRHGALGVPSPCLSVCRMDRARAVCEGCCRSIEEIAAWSRMADADKLVVWERIEARQREAAPVSTPPEPLA</sequence>